<keyword evidence="2" id="KW-1185">Reference proteome</keyword>
<accession>A0A7J7KI88</accession>
<sequence length="177" mass="20200">MAETRVDSVTQTDHEPHDVFYYKSRAFKAETALLTLRKDQYFHHLDSNLKENEKETSSKLLLYSYDPDKYRQLQMDFQAQTMLTEHLKKKACDILDFNLRALNDGHELSELPLIDDDTVDLATFRLGPVTPTLAGVPGQPLFLPYPPETQENVANYSSFFGATGRCNALSSLYIMSL</sequence>
<gene>
    <name evidence="1" type="ORF">EB796_003739</name>
</gene>
<name>A0A7J7KI88_BUGNE</name>
<comment type="caution">
    <text evidence="1">The sequence shown here is derived from an EMBL/GenBank/DDBJ whole genome shotgun (WGS) entry which is preliminary data.</text>
</comment>
<evidence type="ECO:0000313" key="1">
    <source>
        <dbReference type="EMBL" id="KAF6037937.1"/>
    </source>
</evidence>
<dbReference type="AlphaFoldDB" id="A0A7J7KI88"/>
<dbReference type="EMBL" id="VXIV02000494">
    <property type="protein sequence ID" value="KAF6037937.1"/>
    <property type="molecule type" value="Genomic_DNA"/>
</dbReference>
<dbReference type="Proteomes" id="UP000593567">
    <property type="component" value="Unassembled WGS sequence"/>
</dbReference>
<protein>
    <submittedName>
        <fullName evidence="1">Uncharacterized protein</fullName>
    </submittedName>
</protein>
<evidence type="ECO:0000313" key="2">
    <source>
        <dbReference type="Proteomes" id="UP000593567"/>
    </source>
</evidence>
<reference evidence="1" key="1">
    <citation type="submission" date="2020-06" db="EMBL/GenBank/DDBJ databases">
        <title>Draft genome of Bugula neritina, a colonial animal packing powerful symbionts and potential medicines.</title>
        <authorList>
            <person name="Rayko M."/>
        </authorList>
    </citation>
    <scope>NUCLEOTIDE SEQUENCE [LARGE SCALE GENOMIC DNA]</scope>
    <source>
        <strain evidence="1">Kwan_BN1</strain>
    </source>
</reference>
<proteinExistence type="predicted"/>
<organism evidence="1 2">
    <name type="scientific">Bugula neritina</name>
    <name type="common">Brown bryozoan</name>
    <name type="synonym">Sertularia neritina</name>
    <dbReference type="NCBI Taxonomy" id="10212"/>
    <lineage>
        <taxon>Eukaryota</taxon>
        <taxon>Metazoa</taxon>
        <taxon>Spiralia</taxon>
        <taxon>Lophotrochozoa</taxon>
        <taxon>Bryozoa</taxon>
        <taxon>Gymnolaemata</taxon>
        <taxon>Cheilostomatida</taxon>
        <taxon>Flustrina</taxon>
        <taxon>Buguloidea</taxon>
        <taxon>Bugulidae</taxon>
        <taxon>Bugula</taxon>
    </lineage>
</organism>